<evidence type="ECO:0000313" key="1">
    <source>
        <dbReference type="EMBL" id="SVB13330.1"/>
    </source>
</evidence>
<reference evidence="1" key="1">
    <citation type="submission" date="2018-05" db="EMBL/GenBank/DDBJ databases">
        <authorList>
            <person name="Lanie J.A."/>
            <person name="Ng W.-L."/>
            <person name="Kazmierczak K.M."/>
            <person name="Andrzejewski T.M."/>
            <person name="Davidsen T.M."/>
            <person name="Wayne K.J."/>
            <person name="Tettelin H."/>
            <person name="Glass J.I."/>
            <person name="Rusch D."/>
            <person name="Podicherti R."/>
            <person name="Tsui H.-C.T."/>
            <person name="Winkler M.E."/>
        </authorList>
    </citation>
    <scope>NUCLEOTIDE SEQUENCE</scope>
</reference>
<protein>
    <submittedName>
        <fullName evidence="1">Uncharacterized protein</fullName>
    </submittedName>
</protein>
<accession>A0A382BHJ9</accession>
<name>A0A382BHJ9_9ZZZZ</name>
<dbReference type="AlphaFoldDB" id="A0A382BHJ9"/>
<dbReference type="EMBL" id="UINC01029867">
    <property type="protein sequence ID" value="SVB13330.1"/>
    <property type="molecule type" value="Genomic_DNA"/>
</dbReference>
<sequence length="53" mass="6123">MQLSHHGSILRIKVADADFELAINIREEIVKRIKEIGYHFVTLDMDDENPGED</sequence>
<gene>
    <name evidence="1" type="ORF">METZ01_LOCUS166184</name>
</gene>
<proteinExistence type="predicted"/>
<organism evidence="1">
    <name type="scientific">marine metagenome</name>
    <dbReference type="NCBI Taxonomy" id="408172"/>
    <lineage>
        <taxon>unclassified sequences</taxon>
        <taxon>metagenomes</taxon>
        <taxon>ecological metagenomes</taxon>
    </lineage>
</organism>